<dbReference type="AlphaFoldDB" id="H3KFI3"/>
<evidence type="ECO:0000313" key="4">
    <source>
        <dbReference type="EMBL" id="EHY31124.1"/>
    </source>
</evidence>
<dbReference type="InterPro" id="IPR032806">
    <property type="entry name" value="YbfD_N"/>
</dbReference>
<evidence type="ECO:0000259" key="3">
    <source>
        <dbReference type="Pfam" id="PF13808"/>
    </source>
</evidence>
<dbReference type="EMBL" id="AFBQ01000219">
    <property type="protein sequence ID" value="EHY31124.1"/>
    <property type="molecule type" value="Genomic_DNA"/>
</dbReference>
<accession>H3KFI3</accession>
<feature type="domain" description="Transposase IS4-like" evidence="2">
    <location>
        <begin position="227"/>
        <end position="445"/>
    </location>
</feature>
<feature type="transmembrane region" description="Helical" evidence="1">
    <location>
        <begin position="130"/>
        <end position="156"/>
    </location>
</feature>
<protein>
    <submittedName>
        <fullName evidence="4">Transposase, IS4 family</fullName>
    </submittedName>
</protein>
<dbReference type="InterPro" id="IPR047647">
    <property type="entry name" value="ISAs1_transpos"/>
</dbReference>
<dbReference type="GO" id="GO:0003677">
    <property type="term" value="F:DNA binding"/>
    <property type="evidence" value="ECO:0007669"/>
    <property type="project" value="InterPro"/>
</dbReference>
<sequence>MQFILRGVAVIVEKDGVRYMHSRTRRIVKGFVYEGEDVWRLEGKKRIYVRSQRKGKLIAIEGHEEEFESYVSQKKLPPDEICQLVPTDPKYHPLKNKIKGKAPAAPGGAAAAVAHAVQDFRTPHLVQYPLWAVLMVIFMASVSGVLMAVQIAHYWAANRPKLEKIFGPEFPRRNISHDTIRRILMNLDASEEGKYLRHLFRTLLNLCFGMWRSRLLALDGQACRSSKNEKGCPHYTLSIVDCDLRITCDQVQVGEKTNEIPQGIEVLEWLDLNGSTVCGDAMHCQRNLVDAIIMKGGNYCLSLKSGAYGKIYESAQILADVVINDDLSEKPQHRIPFLKEETYDDGHGRVEKRAYYALPGSHLEGAEHWTGLHTGTLFVVDTEKTYKATKATGRQARTETNRRFFISSFPFFDNPYVIKQGIRAIRQRWGIESTHWEIDVQMRQDLVQMSNVMYIRAQRMLSRIGLGVISHMQMNFEKIYGTNRTCPSVESMMIYARDPEHLIKVFEELKDAGDLDDLLKAES</sequence>
<evidence type="ECO:0000313" key="5">
    <source>
        <dbReference type="Proteomes" id="UP000004956"/>
    </source>
</evidence>
<dbReference type="PANTHER" id="PTHR30298:SF0">
    <property type="entry name" value="PROTEIN YBFL-RELATED"/>
    <property type="match status" value="1"/>
</dbReference>
<evidence type="ECO:0000259" key="2">
    <source>
        <dbReference type="Pfam" id="PF01609"/>
    </source>
</evidence>
<evidence type="ECO:0000256" key="1">
    <source>
        <dbReference type="SAM" id="Phobius"/>
    </source>
</evidence>
<dbReference type="HOGENOM" id="CLU_520665_0_0_4"/>
<keyword evidence="1" id="KW-0812">Transmembrane</keyword>
<dbReference type="InterPro" id="IPR002559">
    <property type="entry name" value="Transposase_11"/>
</dbReference>
<name>H3KFI3_9BURK</name>
<dbReference type="Pfam" id="PF13808">
    <property type="entry name" value="DDE_Tnp_1_assoc"/>
    <property type="match status" value="1"/>
</dbReference>
<dbReference type="InterPro" id="IPR051698">
    <property type="entry name" value="Transposase_11-like"/>
</dbReference>
<dbReference type="Pfam" id="PF01609">
    <property type="entry name" value="DDE_Tnp_1"/>
    <property type="match status" value="1"/>
</dbReference>
<organism evidence="4 5">
    <name type="scientific">Sutterella parvirubra YIT 11816</name>
    <dbReference type="NCBI Taxonomy" id="762967"/>
    <lineage>
        <taxon>Bacteria</taxon>
        <taxon>Pseudomonadati</taxon>
        <taxon>Pseudomonadota</taxon>
        <taxon>Betaproteobacteria</taxon>
        <taxon>Burkholderiales</taxon>
        <taxon>Sutterellaceae</taxon>
        <taxon>Sutterella</taxon>
    </lineage>
</organism>
<dbReference type="GO" id="GO:0006313">
    <property type="term" value="P:DNA transposition"/>
    <property type="evidence" value="ECO:0007669"/>
    <property type="project" value="InterPro"/>
</dbReference>
<proteinExistence type="predicted"/>
<feature type="domain" description="H repeat-associated protein N-terminal" evidence="3">
    <location>
        <begin position="115"/>
        <end position="191"/>
    </location>
</feature>
<keyword evidence="5" id="KW-1185">Reference proteome</keyword>
<dbReference type="Proteomes" id="UP000004956">
    <property type="component" value="Unassembled WGS sequence"/>
</dbReference>
<reference evidence="4 5" key="1">
    <citation type="submission" date="2011-11" db="EMBL/GenBank/DDBJ databases">
        <authorList>
            <person name="Weinstock G."/>
            <person name="Sodergren E."/>
            <person name="Clifton S."/>
            <person name="Fulton L."/>
            <person name="Fulton B."/>
            <person name="Courtney L."/>
            <person name="Fronick C."/>
            <person name="Harrison M."/>
            <person name="Strong C."/>
            <person name="Farmer C."/>
            <person name="Delahaunty K."/>
            <person name="Markovic C."/>
            <person name="Hall O."/>
            <person name="Minx P."/>
            <person name="Tomlinson C."/>
            <person name="Mitreva M."/>
            <person name="Hou S."/>
            <person name="Chen J."/>
            <person name="Wollam A."/>
            <person name="Pepin K.H."/>
            <person name="Johnson M."/>
            <person name="Bhonagiri V."/>
            <person name="Zhang X."/>
            <person name="Suruliraj S."/>
            <person name="Warren W."/>
            <person name="Chinwalla A."/>
            <person name="Mardis E.R."/>
            <person name="Wilson R.K."/>
        </authorList>
    </citation>
    <scope>NUCLEOTIDE SEQUENCE [LARGE SCALE GENOMIC DNA]</scope>
    <source>
        <strain evidence="4 5">YIT 11816</strain>
    </source>
</reference>
<gene>
    <name evidence="4" type="ORF">HMPREF9440_01500</name>
</gene>
<dbReference type="PANTHER" id="PTHR30298">
    <property type="entry name" value="H REPEAT-ASSOCIATED PREDICTED TRANSPOSASE"/>
    <property type="match status" value="1"/>
</dbReference>
<comment type="caution">
    <text evidence="4">The sequence shown here is derived from an EMBL/GenBank/DDBJ whole genome shotgun (WGS) entry which is preliminary data.</text>
</comment>
<dbReference type="GO" id="GO:0004803">
    <property type="term" value="F:transposase activity"/>
    <property type="evidence" value="ECO:0007669"/>
    <property type="project" value="InterPro"/>
</dbReference>
<keyword evidence="1" id="KW-1133">Transmembrane helix</keyword>
<dbReference type="PATRIC" id="fig|762967.3.peg.1181"/>
<keyword evidence="1" id="KW-0472">Membrane</keyword>
<dbReference type="NCBIfam" id="NF033564">
    <property type="entry name" value="transpos_ISAs1"/>
    <property type="match status" value="1"/>
</dbReference>